<comment type="caution">
    <text evidence="1">The sequence shown here is derived from an EMBL/GenBank/DDBJ whole genome shotgun (WGS) entry which is preliminary data.</text>
</comment>
<sequence length="46" mass="5396">DLFKKMLKAKLANTENKAPTLKTNKSWTKEEKSRTGFEKVVDKERK</sequence>
<feature type="non-terminal residue" evidence="1">
    <location>
        <position position="1"/>
    </location>
</feature>
<keyword evidence="2" id="KW-1185">Reference proteome</keyword>
<feature type="non-terminal residue" evidence="1">
    <location>
        <position position="46"/>
    </location>
</feature>
<evidence type="ECO:0000313" key="2">
    <source>
        <dbReference type="Proteomes" id="UP000789860"/>
    </source>
</evidence>
<organism evidence="1 2">
    <name type="scientific">Scutellospora calospora</name>
    <dbReference type="NCBI Taxonomy" id="85575"/>
    <lineage>
        <taxon>Eukaryota</taxon>
        <taxon>Fungi</taxon>
        <taxon>Fungi incertae sedis</taxon>
        <taxon>Mucoromycota</taxon>
        <taxon>Glomeromycotina</taxon>
        <taxon>Glomeromycetes</taxon>
        <taxon>Diversisporales</taxon>
        <taxon>Gigasporaceae</taxon>
        <taxon>Scutellospora</taxon>
    </lineage>
</organism>
<proteinExistence type="predicted"/>
<gene>
    <name evidence="1" type="ORF">SCALOS_LOCUS10655</name>
</gene>
<protein>
    <submittedName>
        <fullName evidence="1">1780_t:CDS:1</fullName>
    </submittedName>
</protein>
<dbReference type="EMBL" id="CAJVPM010041119">
    <property type="protein sequence ID" value="CAG8705328.1"/>
    <property type="molecule type" value="Genomic_DNA"/>
</dbReference>
<name>A0ACA9PE44_9GLOM</name>
<evidence type="ECO:0000313" key="1">
    <source>
        <dbReference type="EMBL" id="CAG8705328.1"/>
    </source>
</evidence>
<reference evidence="1" key="1">
    <citation type="submission" date="2021-06" db="EMBL/GenBank/DDBJ databases">
        <authorList>
            <person name="Kallberg Y."/>
            <person name="Tangrot J."/>
            <person name="Rosling A."/>
        </authorList>
    </citation>
    <scope>NUCLEOTIDE SEQUENCE</scope>
    <source>
        <strain evidence="1">AU212A</strain>
    </source>
</reference>
<accession>A0ACA9PE44</accession>
<dbReference type="Proteomes" id="UP000789860">
    <property type="component" value="Unassembled WGS sequence"/>
</dbReference>